<reference evidence="1 2" key="1">
    <citation type="submission" date="2019-02" db="EMBL/GenBank/DDBJ databases">
        <title>Deep-cultivation of Planctomycetes and their phenomic and genomic characterization uncovers novel biology.</title>
        <authorList>
            <person name="Wiegand S."/>
            <person name="Jogler M."/>
            <person name="Boedeker C."/>
            <person name="Pinto D."/>
            <person name="Vollmers J."/>
            <person name="Rivas-Marin E."/>
            <person name="Kohn T."/>
            <person name="Peeters S.H."/>
            <person name="Heuer A."/>
            <person name="Rast P."/>
            <person name="Oberbeckmann S."/>
            <person name="Bunk B."/>
            <person name="Jeske O."/>
            <person name="Meyerdierks A."/>
            <person name="Storesund J.E."/>
            <person name="Kallscheuer N."/>
            <person name="Luecker S."/>
            <person name="Lage O.M."/>
            <person name="Pohl T."/>
            <person name="Merkel B.J."/>
            <person name="Hornburger P."/>
            <person name="Mueller R.-W."/>
            <person name="Bruemmer F."/>
            <person name="Labrenz M."/>
            <person name="Spormann A.M."/>
            <person name="Op den Camp H."/>
            <person name="Overmann J."/>
            <person name="Amann R."/>
            <person name="Jetten M.S.M."/>
            <person name="Mascher T."/>
            <person name="Medema M.H."/>
            <person name="Devos D.P."/>
            <person name="Kaster A.-K."/>
            <person name="Ovreas L."/>
            <person name="Rohde M."/>
            <person name="Galperin M.Y."/>
            <person name="Jogler C."/>
        </authorList>
    </citation>
    <scope>NUCLEOTIDE SEQUENCE [LARGE SCALE GENOMIC DNA]</scope>
    <source>
        <strain evidence="1 2">Spa11</strain>
    </source>
</reference>
<dbReference type="Proteomes" id="UP000316426">
    <property type="component" value="Chromosome"/>
</dbReference>
<proteinExistence type="predicted"/>
<gene>
    <name evidence="1" type="ORF">Spa11_12580</name>
</gene>
<protein>
    <submittedName>
        <fullName evidence="1">Uncharacterized protein</fullName>
    </submittedName>
</protein>
<sequence>MIDHFELMEDVETDILAECFRIEKNSRDYMRLLCEVLARHGLTREEAYAHYSAALTADDCNAEPIDTQQFYWLYYQPAEIDVGKEPLPKPTILIRPPECDVVDKATRSLRGAANTYQHGNALSRIAIGEQGPHIQILSDAALCELLSKQATYTAPKPTKKDPFRTVESFIPDKIVRMVAARYRWKVPRLQALVESPVLLPGGEILDQKGFDASSGLFLTRQYDLEPMTLEGAKEAIDYLIADFPFASENDKAGYVAALLTPFARHAFQGPTPIFLIQANMAGSGKTLLANLVSLTFSGRDVLTKAAPDSDAEWRKTITAIVAEGSQVVLIDNVASGETLQSASLDAALTGTTWQDRILGKSEMIQAPILWTPIATGNNIQLTSEMLRRTQPVRLLSTVERPQERNDFNEGDLRQFALDNREQLISAVLTILQSYCKAGRPDQGLPAYGSFQNWSDLVRNAVVYAGWADPYLARECLQESDPEAAQLKLLAAGWNEADPESVGLKVSKAIELATQFPLLKDALETVPYEGRALRLGKLMNRFQERPIDGRKFVAVATSGGVKVWALKPI</sequence>
<keyword evidence="2" id="KW-1185">Reference proteome</keyword>
<dbReference type="RefSeq" id="WP_145109419.1">
    <property type="nucleotide sequence ID" value="NZ_CP036349.1"/>
</dbReference>
<accession>A0A518K5J4</accession>
<dbReference type="EMBL" id="CP036349">
    <property type="protein sequence ID" value="QDV73069.1"/>
    <property type="molecule type" value="Genomic_DNA"/>
</dbReference>
<name>A0A518K5J4_9BACT</name>
<evidence type="ECO:0000313" key="2">
    <source>
        <dbReference type="Proteomes" id="UP000316426"/>
    </source>
</evidence>
<dbReference type="KEGG" id="bmei:Spa11_12580"/>
<organism evidence="1 2">
    <name type="scientific">Botrimarina mediterranea</name>
    <dbReference type="NCBI Taxonomy" id="2528022"/>
    <lineage>
        <taxon>Bacteria</taxon>
        <taxon>Pseudomonadati</taxon>
        <taxon>Planctomycetota</taxon>
        <taxon>Planctomycetia</taxon>
        <taxon>Pirellulales</taxon>
        <taxon>Lacipirellulaceae</taxon>
        <taxon>Botrimarina</taxon>
    </lineage>
</organism>
<dbReference type="AlphaFoldDB" id="A0A518K5J4"/>
<evidence type="ECO:0000313" key="1">
    <source>
        <dbReference type="EMBL" id="QDV73069.1"/>
    </source>
</evidence>